<sequence length="409" mass="43178">MRALSIGILPFVIWVVGVACDGTGGAPAPSPTPPPAATPTPAPGGELPALPSIAFERVVGGFERPTFVTGAGDGSGRLFVLEKRGTIRIVLNGQVAPQPFLDIRSRVTSSGNEQGLLGLAFHPGFAANGRFFVYYTAANGGANTLAEFRVAPGDPDRADPASGRVLFAIEDQYSNHNGGMLAFGPDGYLYIALGDGGGAGDPLRAGQDLANPLGSILRIDVDSPPAAGRAYAIPPDNPFAARDGARPEIWAYGLRNPWRFSFDRETGDLWIADVGQNAREEVNFQPAGAPGGQNYGWSIMEGSICYRPAQGCDRSGLTLPVFDYTHDDGCSVTGGYVYRGQAFPALRGAYLVADYCTGSAWALRWQGSQLQVTRLADFPTGISSFGEDDAGELYIVRDQAGTLERITAR</sequence>
<dbReference type="PROSITE" id="PS51257">
    <property type="entry name" value="PROKAR_LIPOPROTEIN"/>
    <property type="match status" value="1"/>
</dbReference>
<dbReference type="InterPro" id="IPR012938">
    <property type="entry name" value="Glc/Sorbosone_DH"/>
</dbReference>
<protein>
    <submittedName>
        <fullName evidence="3">PQQ-dependent sugar dehydrogenase</fullName>
    </submittedName>
</protein>
<dbReference type="PANTHER" id="PTHR19328">
    <property type="entry name" value="HEDGEHOG-INTERACTING PROTEIN"/>
    <property type="match status" value="1"/>
</dbReference>
<dbReference type="Gene3D" id="2.120.10.30">
    <property type="entry name" value="TolB, C-terminal domain"/>
    <property type="match status" value="1"/>
</dbReference>
<organism evidence="3 4">
    <name type="scientific">Tepidiforma flava</name>
    <dbReference type="NCBI Taxonomy" id="3004094"/>
    <lineage>
        <taxon>Bacteria</taxon>
        <taxon>Bacillati</taxon>
        <taxon>Chloroflexota</taxon>
        <taxon>Tepidiformia</taxon>
        <taxon>Tepidiformales</taxon>
        <taxon>Tepidiformaceae</taxon>
        <taxon>Tepidiforma</taxon>
    </lineage>
</organism>
<dbReference type="Proteomes" id="UP001212803">
    <property type="component" value="Chromosome"/>
</dbReference>
<dbReference type="Pfam" id="PF07995">
    <property type="entry name" value="GSDH"/>
    <property type="match status" value="1"/>
</dbReference>
<dbReference type="EMBL" id="CP115149">
    <property type="protein sequence ID" value="WBL37074.1"/>
    <property type="molecule type" value="Genomic_DNA"/>
</dbReference>
<dbReference type="RefSeq" id="WP_270057588.1">
    <property type="nucleotide sequence ID" value="NZ_CP115149.1"/>
</dbReference>
<feature type="compositionally biased region" description="Pro residues" evidence="1">
    <location>
        <begin position="28"/>
        <end position="42"/>
    </location>
</feature>
<accession>A0ABY7M969</accession>
<reference evidence="3 4" key="1">
    <citation type="journal article" date="2023" name="ISME J.">
        <title>Thermophilic Dehalococcoidia with unusual traits shed light on an unexpected past.</title>
        <authorList>
            <person name="Palmer M."/>
            <person name="Covington J.K."/>
            <person name="Zhou E.M."/>
            <person name="Thomas S.C."/>
            <person name="Habib N."/>
            <person name="Seymour C.O."/>
            <person name="Lai D."/>
            <person name="Johnston J."/>
            <person name="Hashimi A."/>
            <person name="Jiao J.Y."/>
            <person name="Muok A.R."/>
            <person name="Liu L."/>
            <person name="Xian W.D."/>
            <person name="Zhi X.Y."/>
            <person name="Li M.M."/>
            <person name="Silva L.P."/>
            <person name="Bowen B.P."/>
            <person name="Louie K."/>
            <person name="Briegel A."/>
            <person name="Pett-Ridge J."/>
            <person name="Weber P.K."/>
            <person name="Tocheva E.I."/>
            <person name="Woyke T."/>
            <person name="Northen T.R."/>
            <person name="Mayali X."/>
            <person name="Li W.J."/>
            <person name="Hedlund B.P."/>
        </authorList>
    </citation>
    <scope>NUCLEOTIDE SEQUENCE [LARGE SCALE GENOMIC DNA]</scope>
    <source>
        <strain evidence="3 4">YIM 72310</strain>
    </source>
</reference>
<evidence type="ECO:0000313" key="3">
    <source>
        <dbReference type="EMBL" id="WBL37074.1"/>
    </source>
</evidence>
<evidence type="ECO:0000259" key="2">
    <source>
        <dbReference type="Pfam" id="PF07995"/>
    </source>
</evidence>
<evidence type="ECO:0000313" key="4">
    <source>
        <dbReference type="Proteomes" id="UP001212803"/>
    </source>
</evidence>
<dbReference type="InterPro" id="IPR011041">
    <property type="entry name" value="Quinoprot_gluc/sorb_DH_b-prop"/>
</dbReference>
<feature type="domain" description="Glucose/Sorbosone dehydrogenase" evidence="2">
    <location>
        <begin position="71"/>
        <end position="402"/>
    </location>
</feature>
<gene>
    <name evidence="3" type="ORF">O0235_05775</name>
</gene>
<keyword evidence="4" id="KW-1185">Reference proteome</keyword>
<dbReference type="InterPro" id="IPR011042">
    <property type="entry name" value="6-blade_b-propeller_TolB-like"/>
</dbReference>
<feature type="region of interest" description="Disordered" evidence="1">
    <location>
        <begin position="25"/>
        <end position="45"/>
    </location>
</feature>
<dbReference type="PANTHER" id="PTHR19328:SF75">
    <property type="entry name" value="ALDOSE SUGAR DEHYDROGENASE YLII"/>
    <property type="match status" value="1"/>
</dbReference>
<evidence type="ECO:0000256" key="1">
    <source>
        <dbReference type="SAM" id="MobiDB-lite"/>
    </source>
</evidence>
<proteinExistence type="predicted"/>
<name>A0ABY7M969_9CHLR</name>
<dbReference type="SUPFAM" id="SSF50952">
    <property type="entry name" value="Soluble quinoprotein glucose dehydrogenase"/>
    <property type="match status" value="1"/>
</dbReference>